<dbReference type="EMBL" id="JJMU01000024">
    <property type="protein sequence ID" value="KGE14635.1"/>
    <property type="molecule type" value="Genomic_DNA"/>
</dbReference>
<evidence type="ECO:0000256" key="1">
    <source>
        <dbReference type="SAM" id="MobiDB-lite"/>
    </source>
</evidence>
<evidence type="ECO:0008006" key="4">
    <source>
        <dbReference type="Google" id="ProtNLM"/>
    </source>
</evidence>
<sequence length="184" mass="20761">MADNKYEYESESFSTACENYAKKGMTDREIAIELDLNVTYFCELKSKYDNISEALARGRAKINSAVRQKYLAVALGGLKRKTTTRKIPSRFDDESDIHADGMVVLETTEELAPNAQALSTWLFNNDEEWRKKVIDGKKLDVTTNGKDLNGSINIATWLQANNEDDDTDEDDSEEGLDGEQEEDN</sequence>
<feature type="compositionally biased region" description="Acidic residues" evidence="1">
    <location>
        <begin position="162"/>
        <end position="184"/>
    </location>
</feature>
<feature type="region of interest" description="Disordered" evidence="1">
    <location>
        <begin position="159"/>
        <end position="184"/>
    </location>
</feature>
<reference evidence="3" key="1">
    <citation type="submission" date="2014-04" db="EMBL/GenBank/DDBJ databases">
        <title>Whole-Genome optical mapping and complete genome sequence of Sphingobacterium deserti sp. nov., a new spaces isolated from desert in the west of China.</title>
        <authorList>
            <person name="Teng C."/>
            <person name="Zhou Z."/>
            <person name="Li X."/>
            <person name="Chen M."/>
            <person name="Lin M."/>
            <person name="Wang L."/>
            <person name="Su S."/>
            <person name="Zhang C."/>
            <person name="Zhang W."/>
        </authorList>
    </citation>
    <scope>NUCLEOTIDE SEQUENCE [LARGE SCALE GENOMIC DNA]</scope>
    <source>
        <strain evidence="3">ACCC05744</strain>
    </source>
</reference>
<dbReference type="eggNOG" id="ENOG5033SIJ">
    <property type="taxonomic scope" value="Bacteria"/>
</dbReference>
<gene>
    <name evidence="2" type="ORF">DI53_1664</name>
</gene>
<name>A0A0B8T9D9_9SPHI</name>
<protein>
    <recommendedName>
        <fullName evidence="4">Terminase small subunit</fullName>
    </recommendedName>
</protein>
<dbReference type="AlphaFoldDB" id="A0A0B8T9D9"/>
<keyword evidence="3" id="KW-1185">Reference proteome</keyword>
<reference evidence="2 3" key="2">
    <citation type="journal article" date="2015" name="PLoS ONE">
        <title>Whole-Genome Optical Mapping and Finished Genome Sequence of Sphingobacterium deserti sp. nov., a New Species Isolated from the Western Desert of China.</title>
        <authorList>
            <person name="Teng C."/>
            <person name="Zhou Z."/>
            <person name="Molnar I."/>
            <person name="Li X."/>
            <person name="Tang R."/>
            <person name="Chen M."/>
            <person name="Wang L."/>
            <person name="Su S."/>
            <person name="Zhang W."/>
            <person name="Lin M."/>
        </authorList>
    </citation>
    <scope>NUCLEOTIDE SEQUENCE [LARGE SCALE GENOMIC DNA]</scope>
    <source>
        <strain evidence="3">ACCC05744</strain>
    </source>
</reference>
<dbReference type="PATRIC" id="fig|1229276.3.peg.1716"/>
<evidence type="ECO:0000313" key="2">
    <source>
        <dbReference type="EMBL" id="KGE14635.1"/>
    </source>
</evidence>
<evidence type="ECO:0000313" key="3">
    <source>
        <dbReference type="Proteomes" id="UP000031802"/>
    </source>
</evidence>
<dbReference type="STRING" id="1229276.DI53_1664"/>
<organism evidence="2 3">
    <name type="scientific">Sphingobacterium deserti</name>
    <dbReference type="NCBI Taxonomy" id="1229276"/>
    <lineage>
        <taxon>Bacteria</taxon>
        <taxon>Pseudomonadati</taxon>
        <taxon>Bacteroidota</taxon>
        <taxon>Sphingobacteriia</taxon>
        <taxon>Sphingobacteriales</taxon>
        <taxon>Sphingobacteriaceae</taxon>
        <taxon>Sphingobacterium</taxon>
    </lineage>
</organism>
<dbReference type="Proteomes" id="UP000031802">
    <property type="component" value="Unassembled WGS sequence"/>
</dbReference>
<comment type="caution">
    <text evidence="2">The sequence shown here is derived from an EMBL/GenBank/DDBJ whole genome shotgun (WGS) entry which is preliminary data.</text>
</comment>
<dbReference type="RefSeq" id="WP_052072202.1">
    <property type="nucleotide sequence ID" value="NZ_JJMU01000024.1"/>
</dbReference>
<dbReference type="OrthoDB" id="1072996at2"/>
<accession>A0A0B8T9D9</accession>
<proteinExistence type="predicted"/>